<keyword evidence="1" id="KW-0175">Coiled coil</keyword>
<dbReference type="Proteomes" id="UP000221734">
    <property type="component" value="Chromosome Kuenenia_stuttgartiensis_MBR1"/>
</dbReference>
<sequence>MKQHLFEKKALSEVCDANGIHPIMYYRWLKGLLSNAVYAFRKWKVKECREWKNKALELEKKLARKNEVLSELMEEHVALKKVLR</sequence>
<dbReference type="EMBL" id="LT934425">
    <property type="protein sequence ID" value="SOH06137.1"/>
    <property type="molecule type" value="Genomic_DNA"/>
</dbReference>
<feature type="coiled-coil region" evidence="1">
    <location>
        <begin position="48"/>
        <end position="75"/>
    </location>
</feature>
<evidence type="ECO:0000313" key="4">
    <source>
        <dbReference type="Proteomes" id="UP000221734"/>
    </source>
</evidence>
<keyword evidence="4" id="KW-1185">Reference proteome</keyword>
<reference evidence="4" key="2">
    <citation type="submission" date="2017-10" db="EMBL/GenBank/DDBJ databases">
        <authorList>
            <person name="Frank J."/>
        </authorList>
    </citation>
    <scope>NUCLEOTIDE SEQUENCE [LARGE SCALE GENOMIC DNA]</scope>
</reference>
<dbReference type="OrthoDB" id="289445at2"/>
<evidence type="ECO:0000313" key="3">
    <source>
        <dbReference type="EMBL" id="SOH06137.1"/>
    </source>
</evidence>
<dbReference type="KEGG" id="kst:KSMBR1_3664"/>
<reference evidence="2 5" key="3">
    <citation type="submission" date="2020-02" db="EMBL/GenBank/DDBJ databases">
        <title>Newly sequenced genome of strain CSTR1 showed variability in Candidatus Kuenenia stuttgartiensis genomes.</title>
        <authorList>
            <person name="Ding C."/>
            <person name="Adrian L."/>
        </authorList>
    </citation>
    <scope>NUCLEOTIDE SEQUENCE [LARGE SCALE GENOMIC DNA]</scope>
    <source>
        <strain evidence="2 5">CSTR1</strain>
    </source>
</reference>
<evidence type="ECO:0000313" key="2">
    <source>
        <dbReference type="EMBL" id="QII12205.1"/>
    </source>
</evidence>
<organism evidence="3 4">
    <name type="scientific">Kuenenia stuttgartiensis</name>
    <dbReference type="NCBI Taxonomy" id="174633"/>
    <lineage>
        <taxon>Bacteria</taxon>
        <taxon>Pseudomonadati</taxon>
        <taxon>Planctomycetota</taxon>
        <taxon>Candidatus Brocadiia</taxon>
        <taxon>Candidatus Brocadiales</taxon>
        <taxon>Candidatus Brocadiaceae</taxon>
        <taxon>Candidatus Kuenenia</taxon>
    </lineage>
</organism>
<gene>
    <name evidence="2" type="ORF">KsCSTR_28260</name>
    <name evidence="3" type="ORF">KSMBR1_3664</name>
</gene>
<evidence type="ECO:0000313" key="5">
    <source>
        <dbReference type="Proteomes" id="UP000501926"/>
    </source>
</evidence>
<accession>A0A2C9CMV7</accession>
<dbReference type="AlphaFoldDB" id="A0A2C9CMV7"/>
<name>A0A2C9CMV7_KUEST</name>
<proteinExistence type="predicted"/>
<dbReference type="RefSeq" id="WP_099326629.1">
    <property type="nucleotide sequence ID" value="NZ_CP049055.1"/>
</dbReference>
<reference evidence="3" key="1">
    <citation type="submission" date="2017-10" db="EMBL/GenBank/DDBJ databases">
        <authorList>
            <person name="Banno H."/>
            <person name="Chua N.-H."/>
        </authorList>
    </citation>
    <scope>NUCLEOTIDE SEQUENCE [LARGE SCALE GENOMIC DNA]</scope>
    <source>
        <strain evidence="3">Kuenenia_mbr1_ru-nijmegen</strain>
    </source>
</reference>
<dbReference type="EMBL" id="CP049055">
    <property type="protein sequence ID" value="QII12205.1"/>
    <property type="molecule type" value="Genomic_DNA"/>
</dbReference>
<dbReference type="Proteomes" id="UP000501926">
    <property type="component" value="Chromosome"/>
</dbReference>
<protein>
    <submittedName>
        <fullName evidence="3">Transposase</fullName>
    </submittedName>
</protein>
<evidence type="ECO:0000256" key="1">
    <source>
        <dbReference type="SAM" id="Coils"/>
    </source>
</evidence>